<proteinExistence type="predicted"/>
<dbReference type="Proteomes" id="UP000436694">
    <property type="component" value="Unassembled WGS sequence"/>
</dbReference>
<keyword evidence="5" id="KW-1185">Reference proteome</keyword>
<feature type="region of interest" description="Disordered" evidence="1">
    <location>
        <begin position="351"/>
        <end position="377"/>
    </location>
</feature>
<evidence type="ECO:0000256" key="2">
    <source>
        <dbReference type="SAM" id="Phobius"/>
    </source>
</evidence>
<reference evidence="4 5" key="1">
    <citation type="submission" date="2019-10" db="EMBL/GenBank/DDBJ databases">
        <title>Epibacterium sp. nov., isolated from seawater.</title>
        <authorList>
            <person name="Zhang X."/>
            <person name="Li N."/>
        </authorList>
    </citation>
    <scope>NUCLEOTIDE SEQUENCE [LARGE SCALE GENOMIC DNA]</scope>
    <source>
        <strain evidence="4 5">SM1969</strain>
    </source>
</reference>
<dbReference type="InterPro" id="IPR052196">
    <property type="entry name" value="Bact_Kbp"/>
</dbReference>
<gene>
    <name evidence="4" type="ORF">GG681_16670</name>
</gene>
<feature type="domain" description="LysM" evidence="3">
    <location>
        <begin position="511"/>
        <end position="560"/>
    </location>
</feature>
<dbReference type="PANTHER" id="PTHR34700">
    <property type="entry name" value="POTASSIUM BINDING PROTEIN KBP"/>
    <property type="match status" value="1"/>
</dbReference>
<dbReference type="Gene3D" id="3.10.350.10">
    <property type="entry name" value="LysM domain"/>
    <property type="match status" value="1"/>
</dbReference>
<protein>
    <submittedName>
        <fullName evidence="4">LysM peptidoglycan-binding domain-containing protein</fullName>
    </submittedName>
</protein>
<dbReference type="InterPro" id="IPR036779">
    <property type="entry name" value="LysM_dom_sf"/>
</dbReference>
<name>A0A844B1R9_9RHOB</name>
<dbReference type="InterPro" id="IPR018392">
    <property type="entry name" value="LysM"/>
</dbReference>
<dbReference type="AlphaFoldDB" id="A0A844B1R9"/>
<dbReference type="RefSeq" id="WP_153549175.1">
    <property type="nucleotide sequence ID" value="NZ_WIXK01000013.1"/>
</dbReference>
<dbReference type="PANTHER" id="PTHR34700:SF4">
    <property type="entry name" value="PHAGE-LIKE ELEMENT PBSX PROTEIN XKDP"/>
    <property type="match status" value="1"/>
</dbReference>
<keyword evidence="2" id="KW-0472">Membrane</keyword>
<organism evidence="4 5">
    <name type="scientific">Tritonibacter aquimaris</name>
    <dbReference type="NCBI Taxonomy" id="2663379"/>
    <lineage>
        <taxon>Bacteria</taxon>
        <taxon>Pseudomonadati</taxon>
        <taxon>Pseudomonadota</taxon>
        <taxon>Alphaproteobacteria</taxon>
        <taxon>Rhodobacterales</taxon>
        <taxon>Paracoccaceae</taxon>
        <taxon>Tritonibacter</taxon>
    </lineage>
</organism>
<accession>A0A844B1R9</accession>
<keyword evidence="2" id="KW-1133">Transmembrane helix</keyword>
<feature type="compositionally biased region" description="Low complexity" evidence="1">
    <location>
        <begin position="193"/>
        <end position="233"/>
    </location>
</feature>
<evidence type="ECO:0000256" key="1">
    <source>
        <dbReference type="SAM" id="MobiDB-lite"/>
    </source>
</evidence>
<comment type="caution">
    <text evidence="4">The sequence shown here is derived from an EMBL/GenBank/DDBJ whole genome shotgun (WGS) entry which is preliminary data.</text>
</comment>
<dbReference type="Pfam" id="PF01476">
    <property type="entry name" value="LysM"/>
    <property type="match status" value="1"/>
</dbReference>
<dbReference type="SMART" id="SM00257">
    <property type="entry name" value="LysM"/>
    <property type="match status" value="1"/>
</dbReference>
<dbReference type="EMBL" id="WIXK01000013">
    <property type="protein sequence ID" value="MQY44282.1"/>
    <property type="molecule type" value="Genomic_DNA"/>
</dbReference>
<evidence type="ECO:0000313" key="4">
    <source>
        <dbReference type="EMBL" id="MQY44282.1"/>
    </source>
</evidence>
<dbReference type="PROSITE" id="PS51782">
    <property type="entry name" value="LYSM"/>
    <property type="match status" value="1"/>
</dbReference>
<evidence type="ECO:0000259" key="3">
    <source>
        <dbReference type="PROSITE" id="PS51782"/>
    </source>
</evidence>
<dbReference type="CDD" id="cd00118">
    <property type="entry name" value="LysM"/>
    <property type="match status" value="1"/>
</dbReference>
<feature type="transmembrane region" description="Helical" evidence="2">
    <location>
        <begin position="12"/>
        <end position="30"/>
    </location>
</feature>
<sequence length="562" mass="57485">MSGTSGSGGVGALTIGGVATVVVIIGGVVLNQFGVFDPQEAAPASVEQSAEVPAPAPLADTPEAAVSEKDQPTDQIEAGESASLAAPEIDVIRFDPEGAGLIAGSAEPGAQVLILLDGELIQEHTVGDSGEFVAFPIISPSETPRVLTFELAKGDARAVSDVSFILAPATPVANATADTPVEEVASAPEGDAAETAPVAADEPAAQQQVAAATPDSEPESAPASAPVSAPAPATELVDTTEVQIAETPAVETQRDTIEADTAEVAERTAEATATDAAEAALAQSQADDLVDENIALAQQQNAAEQAAPVEADLNLTQTLGQVASDTPKHAAANIAVVRSSETVPAQAPAIALEGQADTPRTAAEADPAPEVETADPPKPAAVAVLKAGPDGIELVQPAGAGQPAPLNKIALDTISYSAAGEVVLAGRAQPDSLVRVYVDNTPWADITAAPSGSWQGELEGLKPGVYTLRLDELDPLEGKVISRLETPFSRAEPEQLALSTDDVDPSRPSVRVVTVQEGDTLWAISQQRYGTGFLFVRVFEANRTAIRNPDLIYPGQVFTIPE</sequence>
<dbReference type="SUPFAM" id="SSF54106">
    <property type="entry name" value="LysM domain"/>
    <property type="match status" value="1"/>
</dbReference>
<evidence type="ECO:0000313" key="5">
    <source>
        <dbReference type="Proteomes" id="UP000436694"/>
    </source>
</evidence>
<keyword evidence="2" id="KW-0812">Transmembrane</keyword>
<feature type="region of interest" description="Disordered" evidence="1">
    <location>
        <begin position="175"/>
        <end position="233"/>
    </location>
</feature>